<dbReference type="GeneID" id="15807419"/>
<feature type="chain" id="PRO_5003952494" evidence="1">
    <location>
        <begin position="19"/>
        <end position="334"/>
    </location>
</feature>
<protein>
    <submittedName>
        <fullName evidence="2">Signal peptide containing protein</fullName>
    </submittedName>
</protein>
<name>L1LF39_THEEQ</name>
<sequence length="334" mass="37819">MNVSSVILATCLVGLCRCRNSRLPTDRLFIEVLDDYAEDEVLTSHIVDEVDAYKSSGPSGQRQVWDLSNGTVYEEDHAPSLTSRRNDRRVADVAVDESPVPQTSRHTTTLDISALDKGLFQPYDYDGVPTKMMVIGDVPLTKLVSGREKIWEREIGEKCIRSIVTMKDDKPVLVYLETEGSSGKPYSIFLRDGATWKPTNSYSMELKKLKITLESTTNFTIKLEDEKDTDKCTAFEAPFYTVPTRFYFPRSGFHATEVTHGGKSVWKGENGQRAFSVSLHPAENPTVLRILARGVNDVFASYYYQLNGNKWESVQRDDFRRIIDDLKSRSQDDT</sequence>
<organism evidence="2 3">
    <name type="scientific">Theileria equi strain WA</name>
    <dbReference type="NCBI Taxonomy" id="1537102"/>
    <lineage>
        <taxon>Eukaryota</taxon>
        <taxon>Sar</taxon>
        <taxon>Alveolata</taxon>
        <taxon>Apicomplexa</taxon>
        <taxon>Aconoidasida</taxon>
        <taxon>Piroplasmida</taxon>
        <taxon>Theileriidae</taxon>
        <taxon>Theileria</taxon>
    </lineage>
</organism>
<reference evidence="2 3" key="1">
    <citation type="journal article" date="2012" name="BMC Genomics">
        <title>Comparative genomic analysis and phylogenetic position of Theileria equi.</title>
        <authorList>
            <person name="Kappmeyer L.S."/>
            <person name="Thiagarajan M."/>
            <person name="Herndon D.R."/>
            <person name="Ramsay J.D."/>
            <person name="Caler E."/>
            <person name="Djikeng A."/>
            <person name="Gillespie J.J."/>
            <person name="Lau A.O."/>
            <person name="Roalson E.H."/>
            <person name="Silva J.C."/>
            <person name="Silva M.G."/>
            <person name="Suarez C.E."/>
            <person name="Ueti M.W."/>
            <person name="Nene V.M."/>
            <person name="Mealey R.H."/>
            <person name="Knowles D.P."/>
            <person name="Brayton K.A."/>
        </authorList>
    </citation>
    <scope>NUCLEOTIDE SEQUENCE [LARGE SCALE GENOMIC DNA]</scope>
    <source>
        <strain evidence="2 3">WA</strain>
    </source>
</reference>
<keyword evidence="3" id="KW-1185">Reference proteome</keyword>
<dbReference type="EMBL" id="ACOU01000002">
    <property type="protein sequence ID" value="EKX73971.1"/>
    <property type="molecule type" value="Genomic_DNA"/>
</dbReference>
<dbReference type="Proteomes" id="UP000031512">
    <property type="component" value="Unassembled WGS sequence"/>
</dbReference>
<accession>L1LF39</accession>
<evidence type="ECO:0000313" key="3">
    <source>
        <dbReference type="Proteomes" id="UP000031512"/>
    </source>
</evidence>
<dbReference type="RefSeq" id="XP_004833423.1">
    <property type="nucleotide sequence ID" value="XM_004833366.1"/>
</dbReference>
<comment type="caution">
    <text evidence="2">The sequence shown here is derived from an EMBL/GenBank/DDBJ whole genome shotgun (WGS) entry which is preliminary data.</text>
</comment>
<gene>
    <name evidence="2" type="ORF">BEWA_040090</name>
</gene>
<feature type="signal peptide" evidence="1">
    <location>
        <begin position="1"/>
        <end position="18"/>
    </location>
</feature>
<evidence type="ECO:0000313" key="2">
    <source>
        <dbReference type="EMBL" id="EKX73971.1"/>
    </source>
</evidence>
<keyword evidence="1" id="KW-0732">Signal</keyword>
<dbReference type="InterPro" id="IPR007480">
    <property type="entry name" value="DUF529"/>
</dbReference>
<dbReference type="VEuPathDB" id="PiroplasmaDB:BEWA_040090"/>
<evidence type="ECO:0000256" key="1">
    <source>
        <dbReference type="SAM" id="SignalP"/>
    </source>
</evidence>
<dbReference type="AlphaFoldDB" id="L1LF39"/>
<proteinExistence type="predicted"/>
<dbReference type="KEGG" id="beq:BEWA_040090"/>
<dbReference type="Pfam" id="PF04385">
    <property type="entry name" value="FAINT"/>
    <property type="match status" value="1"/>
</dbReference>